<gene>
    <name evidence="1" type="ORF">K8V70_09830</name>
</gene>
<sequence>MFGLFKKKQVDLAGLPLEEIKFTSEDLFVLMGGFDIGSVAVNGRRFPWREVERGDEVARWRRQVVNRYAPAGFVDAEGRPQGRLAEVLRPFAKPGLGIVGSTRGSLSRFNVEMAIWGDEASFLSVEAGNGLFTVASAGAPDQWAASFARAFGLEGRFRLAERAWHCDFLMGPADKGLNTLLLGKDAAGIRDLAATKGFDARPLLDIVAGIEAAKSVDALKLTTIDLRGVELDRIETPSGTFANNVPAASSAIDMRVKRMSVLPEYGWVATETTAPRTGLPANWRERGEEYRLASRFFSGDLIADTDLFDFVTDVRDCPAELGGVPSGQPCRPIEEDGR</sequence>
<comment type="caution">
    <text evidence="1">The sequence shown here is derived from an EMBL/GenBank/DDBJ whole genome shotgun (WGS) entry which is preliminary data.</text>
</comment>
<evidence type="ECO:0000313" key="2">
    <source>
        <dbReference type="Proteomes" id="UP000753256"/>
    </source>
</evidence>
<evidence type="ECO:0000313" key="1">
    <source>
        <dbReference type="EMBL" id="HJG38135.1"/>
    </source>
</evidence>
<dbReference type="Proteomes" id="UP000753256">
    <property type="component" value="Unassembled WGS sequence"/>
</dbReference>
<reference evidence="1" key="2">
    <citation type="submission" date="2021-09" db="EMBL/GenBank/DDBJ databases">
        <authorList>
            <person name="Gilroy R."/>
        </authorList>
    </citation>
    <scope>NUCLEOTIDE SEQUENCE</scope>
    <source>
        <strain evidence="1">ChiHjej13B12-9602</strain>
    </source>
</reference>
<accession>A0A921LVQ4</accession>
<dbReference type="EMBL" id="DYUZ01000035">
    <property type="protein sequence ID" value="HJG38135.1"/>
    <property type="molecule type" value="Genomic_DNA"/>
</dbReference>
<name>A0A921LVQ4_9ACTN</name>
<protein>
    <submittedName>
        <fullName evidence="1">Uncharacterized protein</fullName>
    </submittedName>
</protein>
<dbReference type="AlphaFoldDB" id="A0A921LVQ4"/>
<organism evidence="1 2">
    <name type="scientific">Enorma phocaeensis</name>
    <dbReference type="NCBI Taxonomy" id="1871019"/>
    <lineage>
        <taxon>Bacteria</taxon>
        <taxon>Bacillati</taxon>
        <taxon>Actinomycetota</taxon>
        <taxon>Coriobacteriia</taxon>
        <taxon>Coriobacteriales</taxon>
        <taxon>Coriobacteriaceae</taxon>
        <taxon>Enorma</taxon>
    </lineage>
</organism>
<reference evidence="1" key="1">
    <citation type="journal article" date="2021" name="PeerJ">
        <title>Extensive microbial diversity within the chicken gut microbiome revealed by metagenomics and culture.</title>
        <authorList>
            <person name="Gilroy R."/>
            <person name="Ravi A."/>
            <person name="Getino M."/>
            <person name="Pursley I."/>
            <person name="Horton D.L."/>
            <person name="Alikhan N.F."/>
            <person name="Baker D."/>
            <person name="Gharbi K."/>
            <person name="Hall N."/>
            <person name="Watson M."/>
            <person name="Adriaenssens E.M."/>
            <person name="Foster-Nyarko E."/>
            <person name="Jarju S."/>
            <person name="Secka A."/>
            <person name="Antonio M."/>
            <person name="Oren A."/>
            <person name="Chaudhuri R.R."/>
            <person name="La Ragione R."/>
            <person name="Hildebrand F."/>
            <person name="Pallen M.J."/>
        </authorList>
    </citation>
    <scope>NUCLEOTIDE SEQUENCE</scope>
    <source>
        <strain evidence="1">ChiHjej13B12-9602</strain>
    </source>
</reference>
<dbReference type="RefSeq" id="WP_273191256.1">
    <property type="nucleotide sequence ID" value="NZ_DYUZ01000035.1"/>
</dbReference>
<proteinExistence type="predicted"/>